<name>A0ABU8YAI0_9MICO</name>
<protein>
    <submittedName>
        <fullName evidence="2">Uncharacterized protein</fullName>
    </submittedName>
</protein>
<gene>
    <name evidence="2" type="ORF">WMN62_10200</name>
</gene>
<reference evidence="2 3" key="1">
    <citation type="submission" date="2024-03" db="EMBL/GenBank/DDBJ databases">
        <title>Whole genomes of four grape xylem sap localized bacterial endophytes.</title>
        <authorList>
            <person name="Kumar G."/>
            <person name="Savka M.A."/>
        </authorList>
    </citation>
    <scope>NUCLEOTIDE SEQUENCE [LARGE SCALE GENOMIC DNA]</scope>
    <source>
        <strain evidence="2 3">RIT_GXS8</strain>
    </source>
</reference>
<keyword evidence="1" id="KW-1133">Transmembrane helix</keyword>
<dbReference type="EMBL" id="JBBLYY010000049">
    <property type="protein sequence ID" value="MEK0171841.1"/>
    <property type="molecule type" value="Genomic_DNA"/>
</dbReference>
<dbReference type="RefSeq" id="WP_340196772.1">
    <property type="nucleotide sequence ID" value="NZ_JBBKAP010000045.1"/>
</dbReference>
<feature type="transmembrane region" description="Helical" evidence="1">
    <location>
        <begin position="27"/>
        <end position="47"/>
    </location>
</feature>
<organism evidence="2 3">
    <name type="scientific">Curtobacterium citreum</name>
    <dbReference type="NCBI Taxonomy" id="2036"/>
    <lineage>
        <taxon>Bacteria</taxon>
        <taxon>Bacillati</taxon>
        <taxon>Actinomycetota</taxon>
        <taxon>Actinomycetes</taxon>
        <taxon>Micrococcales</taxon>
        <taxon>Microbacteriaceae</taxon>
        <taxon>Curtobacterium</taxon>
    </lineage>
</organism>
<keyword evidence="1" id="KW-0812">Transmembrane</keyword>
<evidence type="ECO:0000313" key="3">
    <source>
        <dbReference type="Proteomes" id="UP001370299"/>
    </source>
</evidence>
<accession>A0ABU8YAI0</accession>
<evidence type="ECO:0000256" key="1">
    <source>
        <dbReference type="SAM" id="Phobius"/>
    </source>
</evidence>
<dbReference type="Proteomes" id="UP001370299">
    <property type="component" value="Unassembled WGS sequence"/>
</dbReference>
<proteinExistence type="predicted"/>
<keyword evidence="3" id="KW-1185">Reference proteome</keyword>
<keyword evidence="1" id="KW-0472">Membrane</keyword>
<sequence length="52" mass="5403">MTSTTVLASCAVGNIDCHDTASVDLFPPLVVVGLVVIALVVLGIALLGRRRR</sequence>
<comment type="caution">
    <text evidence="2">The sequence shown here is derived from an EMBL/GenBank/DDBJ whole genome shotgun (WGS) entry which is preliminary data.</text>
</comment>
<evidence type="ECO:0000313" key="2">
    <source>
        <dbReference type="EMBL" id="MEK0171841.1"/>
    </source>
</evidence>